<organism evidence="1 2">
    <name type="scientific">Avena sativa</name>
    <name type="common">Oat</name>
    <dbReference type="NCBI Taxonomy" id="4498"/>
    <lineage>
        <taxon>Eukaryota</taxon>
        <taxon>Viridiplantae</taxon>
        <taxon>Streptophyta</taxon>
        <taxon>Embryophyta</taxon>
        <taxon>Tracheophyta</taxon>
        <taxon>Spermatophyta</taxon>
        <taxon>Magnoliopsida</taxon>
        <taxon>Liliopsida</taxon>
        <taxon>Poales</taxon>
        <taxon>Poaceae</taxon>
        <taxon>BOP clade</taxon>
        <taxon>Pooideae</taxon>
        <taxon>Poodae</taxon>
        <taxon>Poeae</taxon>
        <taxon>Poeae Chloroplast Group 1 (Aveneae type)</taxon>
        <taxon>Aveninae</taxon>
        <taxon>Avena</taxon>
    </lineage>
</organism>
<evidence type="ECO:0000313" key="1">
    <source>
        <dbReference type="EnsemblPlants" id="AVESA.00010b.r2.6DG1183000.1.CDS.1"/>
    </source>
</evidence>
<sequence length="215" mass="24739">MRQILHLKQTDTVVAYSDKFNNLRHQILLHDPNTSEVFFVERYITGLDDEIRSAVLLSLPEDMDTASMMALLQEAKRDNIRQHSHRQSSRHSYKHSSMIDKAKSVARFEDTKKHDAPKWDEKLEALRSFRKSKGLCFTCDDRWSRTHKCPAQVLLHVLEELLDVLPPDQESTGDNSGTPVLRMSSCVLHRQLIQASPLFDGIPFASVVMWVIILC</sequence>
<protein>
    <submittedName>
        <fullName evidence="1">Uncharacterized protein</fullName>
    </submittedName>
</protein>
<dbReference type="EnsemblPlants" id="AVESA.00010b.r2.6DG1183000.1">
    <property type="protein sequence ID" value="AVESA.00010b.r2.6DG1183000.1.CDS.1"/>
    <property type="gene ID" value="AVESA.00010b.r2.6DG1183000"/>
</dbReference>
<name>A0ACD5ZJU3_AVESA</name>
<dbReference type="Proteomes" id="UP001732700">
    <property type="component" value="Chromosome 6D"/>
</dbReference>
<proteinExistence type="predicted"/>
<reference evidence="1" key="1">
    <citation type="submission" date="2021-05" db="EMBL/GenBank/DDBJ databases">
        <authorList>
            <person name="Scholz U."/>
            <person name="Mascher M."/>
            <person name="Fiebig A."/>
        </authorList>
    </citation>
    <scope>NUCLEOTIDE SEQUENCE [LARGE SCALE GENOMIC DNA]</scope>
</reference>
<reference evidence="1" key="2">
    <citation type="submission" date="2025-09" db="UniProtKB">
        <authorList>
            <consortium name="EnsemblPlants"/>
        </authorList>
    </citation>
    <scope>IDENTIFICATION</scope>
</reference>
<accession>A0ACD5ZJU3</accession>
<evidence type="ECO:0000313" key="2">
    <source>
        <dbReference type="Proteomes" id="UP001732700"/>
    </source>
</evidence>
<keyword evidence="2" id="KW-1185">Reference proteome</keyword>